<organism evidence="3 4">
    <name type="scientific">Aphanomyces euteiches</name>
    <dbReference type="NCBI Taxonomy" id="100861"/>
    <lineage>
        <taxon>Eukaryota</taxon>
        <taxon>Sar</taxon>
        <taxon>Stramenopiles</taxon>
        <taxon>Oomycota</taxon>
        <taxon>Saprolegniomycetes</taxon>
        <taxon>Saprolegniales</taxon>
        <taxon>Verrucalvaceae</taxon>
        <taxon>Aphanomyces</taxon>
    </lineage>
</organism>
<comment type="caution">
    <text evidence="3">The sequence shown here is derived from an EMBL/GenBank/DDBJ whole genome shotgun (WGS) entry which is preliminary data.</text>
</comment>
<dbReference type="PANTHER" id="PTHR33690:SF3">
    <property type="entry name" value="UBIQUITIN-LIKE DOMAIN-CONTAINING PROTEIN"/>
    <property type="match status" value="1"/>
</dbReference>
<evidence type="ECO:0000256" key="2">
    <source>
        <dbReference type="SAM" id="Phobius"/>
    </source>
</evidence>
<feature type="compositionally biased region" description="Pro residues" evidence="1">
    <location>
        <begin position="70"/>
        <end position="82"/>
    </location>
</feature>
<sequence length="154" mass="16418">MQTYPNPPDKKTTEGVGGEEEATMVHIINGEIVQDNDPRVLNRKRNVPTPGRSNVNSFSHGAARSAASPNSPPPQAGAPPNNPLSQLATAIGLEGTILVPAVPALNWRAVAVEKIYLAIFAVLVVMMGWRALAFGGIGYFIYQHQLNQPAAPTQ</sequence>
<dbReference type="EMBL" id="VJMJ01000084">
    <property type="protein sequence ID" value="KAF0737471.1"/>
    <property type="molecule type" value="Genomic_DNA"/>
</dbReference>
<protein>
    <submittedName>
        <fullName evidence="3">Uncharacterized protein</fullName>
    </submittedName>
</protein>
<name>A0A6G0XBI1_9STRA</name>
<feature type="transmembrane region" description="Helical" evidence="2">
    <location>
        <begin position="115"/>
        <end position="142"/>
    </location>
</feature>
<feature type="region of interest" description="Disordered" evidence="1">
    <location>
        <begin position="36"/>
        <end position="83"/>
    </location>
</feature>
<proteinExistence type="predicted"/>
<gene>
    <name evidence="3" type="ORF">Ae201684_006632</name>
</gene>
<reference evidence="3 4" key="1">
    <citation type="submission" date="2019-07" db="EMBL/GenBank/DDBJ databases">
        <title>Genomics analysis of Aphanomyces spp. identifies a new class of oomycete effector associated with host adaptation.</title>
        <authorList>
            <person name="Gaulin E."/>
        </authorList>
    </citation>
    <scope>NUCLEOTIDE SEQUENCE [LARGE SCALE GENOMIC DNA]</scope>
    <source>
        <strain evidence="3 4">ATCC 201684</strain>
    </source>
</reference>
<evidence type="ECO:0000313" key="3">
    <source>
        <dbReference type="EMBL" id="KAF0737471.1"/>
    </source>
</evidence>
<dbReference type="AlphaFoldDB" id="A0A6G0XBI1"/>
<keyword evidence="2" id="KW-1133">Transmembrane helix</keyword>
<keyword evidence="4" id="KW-1185">Reference proteome</keyword>
<dbReference type="InterPro" id="IPR052502">
    <property type="entry name" value="FAM241_domain"/>
</dbReference>
<evidence type="ECO:0000256" key="1">
    <source>
        <dbReference type="SAM" id="MobiDB-lite"/>
    </source>
</evidence>
<dbReference type="VEuPathDB" id="FungiDB:AeMF1_012856"/>
<evidence type="ECO:0000313" key="4">
    <source>
        <dbReference type="Proteomes" id="UP000481153"/>
    </source>
</evidence>
<keyword evidence="2" id="KW-0472">Membrane</keyword>
<keyword evidence="2" id="KW-0812">Transmembrane</keyword>
<dbReference type="PANTHER" id="PTHR33690">
    <property type="entry name" value="DUF4605 DOMAIN-CONTAINING PROTEIN"/>
    <property type="match status" value="1"/>
</dbReference>
<feature type="region of interest" description="Disordered" evidence="1">
    <location>
        <begin position="1"/>
        <end position="22"/>
    </location>
</feature>
<dbReference type="Proteomes" id="UP000481153">
    <property type="component" value="Unassembled WGS sequence"/>
</dbReference>
<accession>A0A6G0XBI1</accession>